<comment type="subcellular location">
    <subcellularLocation>
        <location evidence="1">Cell membrane</location>
        <topology evidence="1">Multi-pass membrane protein</topology>
    </subcellularLocation>
</comment>
<feature type="transmembrane region" description="Helical" evidence="8">
    <location>
        <begin position="121"/>
        <end position="154"/>
    </location>
</feature>
<feature type="transmembrane region" description="Helical" evidence="8">
    <location>
        <begin position="256"/>
        <end position="276"/>
    </location>
</feature>
<dbReference type="GO" id="GO:0016758">
    <property type="term" value="F:hexosyltransferase activity"/>
    <property type="evidence" value="ECO:0007669"/>
    <property type="project" value="InterPro"/>
</dbReference>
<protein>
    <submittedName>
        <fullName evidence="9">DUF2029 domain-containing protein</fullName>
    </submittedName>
</protein>
<keyword evidence="3" id="KW-0808">Transferase</keyword>
<dbReference type="Proteomes" id="UP000309488">
    <property type="component" value="Unassembled WGS sequence"/>
</dbReference>
<evidence type="ECO:0000256" key="8">
    <source>
        <dbReference type="SAM" id="Phobius"/>
    </source>
</evidence>
<gene>
    <name evidence="9" type="ORF">FA048_08280</name>
</gene>
<keyword evidence="6 8" id="KW-0472">Membrane</keyword>
<sequence length="396" mass="45698">MVKSTALHGLFKLLNNQKFILGVWILLALLVAIKQAFQPTNNNYLIFKYVYFHAVERLPLYIPYPNEHLDTNHYGPLFSLLIAPFALLPNYIGMLLWQLANTLFLYFAIKQLPIGIRKVNAIYWIVAHELLTAMFGLQFNISIAAIIIFAYVLIDKNKNFWAAFVIIFGFYIKLYGIVGLAFFFFAKQKPKFILYCIFWAILLFILPMLFFSPSYILQCYQDWYVSLSEKQALNASLTSMQDISVMGMARRITGDASISNLPFLVIGLTLFIIPYLRFKMYKIPDFRLLFLASALIFTVIFSNSSESPTYIIAFVGVAIWFVLQEKPINPYSIALFIFALLLTSLSPSDLFPKYIREAYIKPYSLKALPCILIWIVVTYQLMFKKFILNPVKTDGE</sequence>
<organism evidence="9 10">
    <name type="scientific">Pedobacter polaris</name>
    <dbReference type="NCBI Taxonomy" id="2571273"/>
    <lineage>
        <taxon>Bacteria</taxon>
        <taxon>Pseudomonadati</taxon>
        <taxon>Bacteroidota</taxon>
        <taxon>Sphingobacteriia</taxon>
        <taxon>Sphingobacteriales</taxon>
        <taxon>Sphingobacteriaceae</taxon>
        <taxon>Pedobacter</taxon>
    </lineage>
</organism>
<feature type="transmembrane region" description="Helical" evidence="8">
    <location>
        <begin position="333"/>
        <end position="351"/>
    </location>
</feature>
<feature type="transmembrane region" description="Helical" evidence="8">
    <location>
        <begin position="20"/>
        <end position="37"/>
    </location>
</feature>
<keyword evidence="5 8" id="KW-1133">Transmembrane helix</keyword>
<keyword evidence="10" id="KW-1185">Reference proteome</keyword>
<evidence type="ECO:0000256" key="3">
    <source>
        <dbReference type="ARBA" id="ARBA00022679"/>
    </source>
</evidence>
<evidence type="ECO:0000256" key="6">
    <source>
        <dbReference type="ARBA" id="ARBA00023136"/>
    </source>
</evidence>
<evidence type="ECO:0000256" key="2">
    <source>
        <dbReference type="ARBA" id="ARBA00022475"/>
    </source>
</evidence>
<dbReference type="AlphaFoldDB" id="A0A4U1CTL0"/>
<evidence type="ECO:0000313" key="9">
    <source>
        <dbReference type="EMBL" id="TKC10926.1"/>
    </source>
</evidence>
<keyword evidence="2" id="KW-1003">Cell membrane</keyword>
<name>A0A4U1CTL0_9SPHI</name>
<feature type="transmembrane region" description="Helical" evidence="8">
    <location>
        <begin position="363"/>
        <end position="382"/>
    </location>
</feature>
<dbReference type="OrthoDB" id="1070018at2"/>
<dbReference type="EMBL" id="SWBR01000002">
    <property type="protein sequence ID" value="TKC10926.1"/>
    <property type="molecule type" value="Genomic_DNA"/>
</dbReference>
<evidence type="ECO:0000256" key="7">
    <source>
        <dbReference type="ARBA" id="ARBA00024033"/>
    </source>
</evidence>
<keyword evidence="4 8" id="KW-0812">Transmembrane</keyword>
<evidence type="ECO:0000313" key="10">
    <source>
        <dbReference type="Proteomes" id="UP000309488"/>
    </source>
</evidence>
<dbReference type="Pfam" id="PF09594">
    <property type="entry name" value="GT87"/>
    <property type="match status" value="1"/>
</dbReference>
<dbReference type="GO" id="GO:0005886">
    <property type="term" value="C:plasma membrane"/>
    <property type="evidence" value="ECO:0007669"/>
    <property type="project" value="UniProtKB-SubCell"/>
</dbReference>
<accession>A0A4U1CTL0</accession>
<dbReference type="InterPro" id="IPR018584">
    <property type="entry name" value="GT87"/>
</dbReference>
<feature type="transmembrane region" description="Helical" evidence="8">
    <location>
        <begin position="288"/>
        <end position="321"/>
    </location>
</feature>
<comment type="similarity">
    <text evidence="7">Belongs to the glycosyltransferase 87 family.</text>
</comment>
<evidence type="ECO:0000256" key="1">
    <source>
        <dbReference type="ARBA" id="ARBA00004651"/>
    </source>
</evidence>
<proteinExistence type="inferred from homology"/>
<comment type="caution">
    <text evidence="9">The sequence shown here is derived from an EMBL/GenBank/DDBJ whole genome shotgun (WGS) entry which is preliminary data.</text>
</comment>
<feature type="transmembrane region" description="Helical" evidence="8">
    <location>
        <begin position="160"/>
        <end position="185"/>
    </location>
</feature>
<feature type="transmembrane region" description="Helical" evidence="8">
    <location>
        <begin position="192"/>
        <end position="216"/>
    </location>
</feature>
<evidence type="ECO:0000256" key="4">
    <source>
        <dbReference type="ARBA" id="ARBA00022692"/>
    </source>
</evidence>
<feature type="transmembrane region" description="Helical" evidence="8">
    <location>
        <begin position="91"/>
        <end position="109"/>
    </location>
</feature>
<evidence type="ECO:0000256" key="5">
    <source>
        <dbReference type="ARBA" id="ARBA00022989"/>
    </source>
</evidence>
<reference evidence="9 10" key="1">
    <citation type="submission" date="2019-04" db="EMBL/GenBank/DDBJ databases">
        <title>Pedobacter sp. RP-3-22 sp. nov., isolated from Arctic soil.</title>
        <authorList>
            <person name="Dahal R.H."/>
            <person name="Kim D.-U."/>
        </authorList>
    </citation>
    <scope>NUCLEOTIDE SEQUENCE [LARGE SCALE GENOMIC DNA]</scope>
    <source>
        <strain evidence="9 10">RP-3-22</strain>
    </source>
</reference>